<proteinExistence type="predicted"/>
<comment type="caution">
    <text evidence="1">The sequence shown here is derived from an EMBL/GenBank/DDBJ whole genome shotgun (WGS) entry which is preliminary data.</text>
</comment>
<evidence type="ECO:0000313" key="2">
    <source>
        <dbReference type="Proteomes" id="UP000299102"/>
    </source>
</evidence>
<organism evidence="1 2">
    <name type="scientific">Eumeta variegata</name>
    <name type="common">Bagworm moth</name>
    <name type="synonym">Eumeta japonica</name>
    <dbReference type="NCBI Taxonomy" id="151549"/>
    <lineage>
        <taxon>Eukaryota</taxon>
        <taxon>Metazoa</taxon>
        <taxon>Ecdysozoa</taxon>
        <taxon>Arthropoda</taxon>
        <taxon>Hexapoda</taxon>
        <taxon>Insecta</taxon>
        <taxon>Pterygota</taxon>
        <taxon>Neoptera</taxon>
        <taxon>Endopterygota</taxon>
        <taxon>Lepidoptera</taxon>
        <taxon>Glossata</taxon>
        <taxon>Ditrysia</taxon>
        <taxon>Tineoidea</taxon>
        <taxon>Psychidae</taxon>
        <taxon>Oiketicinae</taxon>
        <taxon>Eumeta</taxon>
    </lineage>
</organism>
<keyword evidence="2" id="KW-1185">Reference proteome</keyword>
<protein>
    <submittedName>
        <fullName evidence="1">Uncharacterized protein</fullName>
    </submittedName>
</protein>
<dbReference type="AlphaFoldDB" id="A0A4C1V0P4"/>
<dbReference type="EMBL" id="BGZK01000258">
    <property type="protein sequence ID" value="GBP32338.1"/>
    <property type="molecule type" value="Genomic_DNA"/>
</dbReference>
<evidence type="ECO:0000313" key="1">
    <source>
        <dbReference type="EMBL" id="GBP32338.1"/>
    </source>
</evidence>
<gene>
    <name evidence="1" type="ORF">EVAR_25592_1</name>
</gene>
<accession>A0A4C1V0P4</accession>
<sequence>MCKEAQKSSVISAPVRGRRASAPYCRLWAARGGGGGGGGALLTRPLRVALSGRLRRPLTADSVVYYNFQFYITKLIRYNYLI</sequence>
<name>A0A4C1V0P4_EUMVA</name>
<dbReference type="Proteomes" id="UP000299102">
    <property type="component" value="Unassembled WGS sequence"/>
</dbReference>
<reference evidence="1 2" key="1">
    <citation type="journal article" date="2019" name="Commun. Biol.">
        <title>The bagworm genome reveals a unique fibroin gene that provides high tensile strength.</title>
        <authorList>
            <person name="Kono N."/>
            <person name="Nakamura H."/>
            <person name="Ohtoshi R."/>
            <person name="Tomita M."/>
            <person name="Numata K."/>
            <person name="Arakawa K."/>
        </authorList>
    </citation>
    <scope>NUCLEOTIDE SEQUENCE [LARGE SCALE GENOMIC DNA]</scope>
</reference>